<organism evidence="3 4">
    <name type="scientific">Amycolatopsis sulphurea</name>
    <dbReference type="NCBI Taxonomy" id="76022"/>
    <lineage>
        <taxon>Bacteria</taxon>
        <taxon>Bacillati</taxon>
        <taxon>Actinomycetota</taxon>
        <taxon>Actinomycetes</taxon>
        <taxon>Pseudonocardiales</taxon>
        <taxon>Pseudonocardiaceae</taxon>
        <taxon>Amycolatopsis</taxon>
    </lineage>
</organism>
<keyword evidence="4" id="KW-1185">Reference proteome</keyword>
<sequence length="53" mass="5247">MSANVVAHGVVPVLVWLVMLAALALACPAAAGVVVAIVAAGLILARSGRTARR</sequence>
<dbReference type="EMBL" id="PDJK01000002">
    <property type="protein sequence ID" value="PFG51070.1"/>
    <property type="molecule type" value="Genomic_DNA"/>
</dbReference>
<keyword evidence="1" id="KW-1133">Transmembrane helix</keyword>
<comment type="caution">
    <text evidence="3">The sequence shown here is derived from an EMBL/GenBank/DDBJ whole genome shotgun (WGS) entry which is preliminary data.</text>
</comment>
<reference evidence="3 4" key="1">
    <citation type="submission" date="2017-10" db="EMBL/GenBank/DDBJ databases">
        <title>Sequencing the genomes of 1000 actinobacteria strains.</title>
        <authorList>
            <person name="Klenk H.-P."/>
        </authorList>
    </citation>
    <scope>NUCLEOTIDE SEQUENCE [LARGE SCALE GENOMIC DNA]</scope>
    <source>
        <strain evidence="3 4">DSM 46092</strain>
    </source>
</reference>
<feature type="transmembrane region" description="Helical" evidence="1">
    <location>
        <begin position="14"/>
        <end position="45"/>
    </location>
</feature>
<protein>
    <recommendedName>
        <fullName evidence="5">MYXO-CTERM domain-containing protein</fullName>
    </recommendedName>
</protein>
<proteinExistence type="predicted"/>
<accession>A0A2A9G3Z1</accession>
<evidence type="ECO:0000313" key="4">
    <source>
        <dbReference type="Proteomes" id="UP000243542"/>
    </source>
</evidence>
<evidence type="ECO:0000313" key="3">
    <source>
        <dbReference type="EMBL" id="PFG57656.1"/>
    </source>
</evidence>
<keyword evidence="1" id="KW-0812">Transmembrane</keyword>
<dbReference type="AlphaFoldDB" id="A0A2A9G3Z1"/>
<evidence type="ECO:0000256" key="1">
    <source>
        <dbReference type="SAM" id="Phobius"/>
    </source>
</evidence>
<evidence type="ECO:0000313" key="2">
    <source>
        <dbReference type="EMBL" id="PFG51070.1"/>
    </source>
</evidence>
<name>A0A2A9G3Z1_9PSEU</name>
<evidence type="ECO:0008006" key="5">
    <source>
        <dbReference type="Google" id="ProtNLM"/>
    </source>
</evidence>
<dbReference type="Proteomes" id="UP000243542">
    <property type="component" value="Unassembled WGS sequence"/>
</dbReference>
<gene>
    <name evidence="3" type="ORF">ATK36_1252</name>
    <name evidence="2" type="ORF">ATK36_6343</name>
</gene>
<keyword evidence="1" id="KW-0472">Membrane</keyword>
<dbReference type="EMBL" id="PDJK01000001">
    <property type="protein sequence ID" value="PFG57656.1"/>
    <property type="molecule type" value="Genomic_DNA"/>
</dbReference>